<protein>
    <recommendedName>
        <fullName evidence="5">DUF4959 domain-containing protein</fullName>
    </recommendedName>
</protein>
<dbReference type="Pfam" id="PF17166">
    <property type="entry name" value="DUF5126"/>
    <property type="match status" value="1"/>
</dbReference>
<evidence type="ECO:0000259" key="2">
    <source>
        <dbReference type="Pfam" id="PF16391"/>
    </source>
</evidence>
<dbReference type="PROSITE" id="PS51257">
    <property type="entry name" value="PROKAR_LIPOPROTEIN"/>
    <property type="match status" value="1"/>
</dbReference>
<dbReference type="AlphaFoldDB" id="A0A5J4R392"/>
<name>A0A5J4R392_9ZZZZ</name>
<evidence type="ECO:0000259" key="3">
    <source>
        <dbReference type="Pfam" id="PF17166"/>
    </source>
</evidence>
<evidence type="ECO:0000259" key="1">
    <source>
        <dbReference type="Pfam" id="PF16323"/>
    </source>
</evidence>
<dbReference type="InterPro" id="IPR032527">
    <property type="entry name" value="DUF4959"/>
</dbReference>
<gene>
    <name evidence="4" type="ORF">EZS27_023025</name>
</gene>
<evidence type="ECO:0008006" key="5">
    <source>
        <dbReference type="Google" id="ProtNLM"/>
    </source>
</evidence>
<feature type="domain" description="DUF5000" evidence="2">
    <location>
        <begin position="283"/>
        <end position="419"/>
    </location>
</feature>
<dbReference type="InterPro" id="IPR033431">
    <property type="entry name" value="DUF5126"/>
</dbReference>
<sequence length="423" mass="47618">MKSIFLYPIALLFVICACTEQRFEIGSNDKTPPHPPVLREVKPLYGGARIFYTRPADEDLITVDAEFTAANGKIFKFSASYFKDSLDVYGLGNTEEHTIKLFATDRAGNRSSVVLVPVTPLEPSISRVAKTLIVKPGFGSFYVDWTNELEQTVNVYVDFNFTQNGYYRDLVSVYSSNMEHERKFVNDLELGPDEAVNIKIRVEDIYGNITESVDFGSFYLLQDEKIPKAGWVLPLTNDSIAGVPMCFGSGFDGRIGRVIDDNTDELLNGSNYMHTGAVGQTGSSSSPNVPWSLIIDLGDYYELSRIITHQRHNDGGLTNIMQRGTYYQGENVGIYNMYVLDEEANEWIFLSNHIIPYPTGLNDLEIAKMGHKGDQAYMFPDDPDFTKPARFFRYEAINGFNSNYTNTDCNCLSEVTLYGRKAR</sequence>
<dbReference type="EMBL" id="SNRY01001887">
    <property type="protein sequence ID" value="KAA6328035.1"/>
    <property type="molecule type" value="Genomic_DNA"/>
</dbReference>
<reference evidence="4" key="1">
    <citation type="submission" date="2019-03" db="EMBL/GenBank/DDBJ databases">
        <title>Single cell metagenomics reveals metabolic interactions within the superorganism composed of flagellate Streblomastix strix and complex community of Bacteroidetes bacteria on its surface.</title>
        <authorList>
            <person name="Treitli S.C."/>
            <person name="Kolisko M."/>
            <person name="Husnik F."/>
            <person name="Keeling P."/>
            <person name="Hampl V."/>
        </authorList>
    </citation>
    <scope>NUCLEOTIDE SEQUENCE</scope>
    <source>
        <strain evidence="4">STM</strain>
    </source>
</reference>
<dbReference type="Pfam" id="PF16323">
    <property type="entry name" value="DUF4959"/>
    <property type="match status" value="1"/>
</dbReference>
<comment type="caution">
    <text evidence="4">The sequence shown here is derived from an EMBL/GenBank/DDBJ whole genome shotgun (WGS) entry which is preliminary data.</text>
</comment>
<dbReference type="Pfam" id="PF16391">
    <property type="entry name" value="DUF5000"/>
    <property type="match status" value="1"/>
</dbReference>
<dbReference type="Gene3D" id="2.60.120.260">
    <property type="entry name" value="Galactose-binding domain-like"/>
    <property type="match status" value="1"/>
</dbReference>
<evidence type="ECO:0000313" key="4">
    <source>
        <dbReference type="EMBL" id="KAA6328035.1"/>
    </source>
</evidence>
<feature type="domain" description="DUF5126" evidence="3">
    <location>
        <begin position="121"/>
        <end position="213"/>
    </location>
</feature>
<feature type="domain" description="DUF4959" evidence="1">
    <location>
        <begin position="17"/>
        <end position="120"/>
    </location>
</feature>
<dbReference type="InterPro" id="IPR032164">
    <property type="entry name" value="DUF5000"/>
</dbReference>
<accession>A0A5J4R392</accession>
<proteinExistence type="predicted"/>
<organism evidence="4">
    <name type="scientific">termite gut metagenome</name>
    <dbReference type="NCBI Taxonomy" id="433724"/>
    <lineage>
        <taxon>unclassified sequences</taxon>
        <taxon>metagenomes</taxon>
        <taxon>organismal metagenomes</taxon>
    </lineage>
</organism>